<dbReference type="OrthoDB" id="3808774at2"/>
<keyword evidence="3" id="KW-1185">Reference proteome</keyword>
<dbReference type="RefSeq" id="WP_128497739.1">
    <property type="nucleotide sequence ID" value="NZ_RZNC01000001.1"/>
</dbReference>
<dbReference type="Proteomes" id="UP000288603">
    <property type="component" value="Unassembled WGS sequence"/>
</dbReference>
<reference evidence="2 3" key="1">
    <citation type="submission" date="2018-12" db="EMBL/GenBank/DDBJ databases">
        <authorList>
            <person name="Li F."/>
        </authorList>
    </citation>
    <scope>NUCLEOTIDE SEQUENCE [LARGE SCALE GENOMIC DNA]</scope>
    <source>
        <strain evidence="2 3">8H24J-4-2</strain>
    </source>
</reference>
<dbReference type="SUPFAM" id="SSF53697">
    <property type="entry name" value="SIS domain"/>
    <property type="match status" value="1"/>
</dbReference>
<dbReference type="GO" id="GO:0097367">
    <property type="term" value="F:carbohydrate derivative binding"/>
    <property type="evidence" value="ECO:0007669"/>
    <property type="project" value="InterPro"/>
</dbReference>
<evidence type="ECO:0000259" key="1">
    <source>
        <dbReference type="PROSITE" id="PS51464"/>
    </source>
</evidence>
<accession>A0A3S3ZZL0</accession>
<evidence type="ECO:0000313" key="3">
    <source>
        <dbReference type="Proteomes" id="UP000288603"/>
    </source>
</evidence>
<dbReference type="InterPro" id="IPR001347">
    <property type="entry name" value="SIS_dom"/>
</dbReference>
<dbReference type="GO" id="GO:0006487">
    <property type="term" value="P:protein N-linked glycosylation"/>
    <property type="evidence" value="ECO:0007669"/>
    <property type="project" value="TreeGrafter"/>
</dbReference>
<dbReference type="PANTHER" id="PTHR10937">
    <property type="entry name" value="GLUCOSAMINE--FRUCTOSE-6-PHOSPHATE AMINOTRANSFERASE, ISOMERIZING"/>
    <property type="match status" value="1"/>
</dbReference>
<dbReference type="Gene3D" id="3.40.50.10490">
    <property type="entry name" value="Glucose-6-phosphate isomerase like protein, domain 1"/>
    <property type="match status" value="2"/>
</dbReference>
<name>A0A3S3ZZL0_9MICO</name>
<dbReference type="GO" id="GO:0006047">
    <property type="term" value="P:UDP-N-acetylglucosamine metabolic process"/>
    <property type="evidence" value="ECO:0007669"/>
    <property type="project" value="TreeGrafter"/>
</dbReference>
<feature type="domain" description="SIS" evidence="1">
    <location>
        <begin position="38"/>
        <end position="171"/>
    </location>
</feature>
<gene>
    <name evidence="2" type="ORF">ELQ92_04470</name>
</gene>
<keyword evidence="2" id="KW-0413">Isomerase</keyword>
<dbReference type="InterPro" id="IPR046348">
    <property type="entry name" value="SIS_dom_sf"/>
</dbReference>
<dbReference type="GO" id="GO:0016853">
    <property type="term" value="F:isomerase activity"/>
    <property type="evidence" value="ECO:0007669"/>
    <property type="project" value="UniProtKB-KW"/>
</dbReference>
<protein>
    <submittedName>
        <fullName evidence="2">Sugar isomerase</fullName>
    </submittedName>
</protein>
<dbReference type="GO" id="GO:0006002">
    <property type="term" value="P:fructose 6-phosphate metabolic process"/>
    <property type="evidence" value="ECO:0007669"/>
    <property type="project" value="TreeGrafter"/>
</dbReference>
<proteinExistence type="predicted"/>
<sequence>MTESTPYDPPREWIPAAASFAAQPEALRSMIRSVPEQLANLPARPDRLLIAAIGASHAAAASPLHVLRADGIDVTRHLPGELAAGTGTADLLLAISQSGRSAEVVDLAARSTAPSLVALTNYARSPLAAHASLDVTLGDHSDSSVSFLSFTGTIMALAMMADRWAGRSDEARWAAVVDAAEESAAVAEPVLAGMIDEIVSRRSVDFVAPSAALSAAEEAALMLREGPRIPATAMETRLYLHGPMDVAGDTAHVVVGGAREAILVDQLGERSSTLLFVTGRSGPRPTTDHARVIELPVDLSDGPGFSIVASVVTQRLALLASDALGIDIDEPAFTRLDTKTALPDAR</sequence>
<organism evidence="2 3">
    <name type="scientific">Labedella populi</name>
    <dbReference type="NCBI Taxonomy" id="2498850"/>
    <lineage>
        <taxon>Bacteria</taxon>
        <taxon>Bacillati</taxon>
        <taxon>Actinomycetota</taxon>
        <taxon>Actinomycetes</taxon>
        <taxon>Micrococcales</taxon>
        <taxon>Microbacteriaceae</taxon>
        <taxon>Labedella</taxon>
    </lineage>
</organism>
<dbReference type="AlphaFoldDB" id="A0A3S3ZZL0"/>
<dbReference type="EMBL" id="RZNC01000001">
    <property type="protein sequence ID" value="RWZ68471.1"/>
    <property type="molecule type" value="Genomic_DNA"/>
</dbReference>
<evidence type="ECO:0000313" key="2">
    <source>
        <dbReference type="EMBL" id="RWZ68471.1"/>
    </source>
</evidence>
<dbReference type="PANTHER" id="PTHR10937:SF17">
    <property type="entry name" value="GLUCOSAMINE-FRUCTOSE-6-PHOSPHATE AMINOTRANSFERASE"/>
    <property type="match status" value="1"/>
</dbReference>
<dbReference type="GO" id="GO:0004360">
    <property type="term" value="F:glutamine-fructose-6-phosphate transaminase (isomerizing) activity"/>
    <property type="evidence" value="ECO:0007669"/>
    <property type="project" value="TreeGrafter"/>
</dbReference>
<comment type="caution">
    <text evidence="2">The sequence shown here is derived from an EMBL/GenBank/DDBJ whole genome shotgun (WGS) entry which is preliminary data.</text>
</comment>
<dbReference type="PROSITE" id="PS51464">
    <property type="entry name" value="SIS"/>
    <property type="match status" value="1"/>
</dbReference>